<dbReference type="RefSeq" id="WP_188477627.1">
    <property type="nucleotide sequence ID" value="NZ_BMFJ01000001.1"/>
</dbReference>
<evidence type="ECO:0000259" key="1">
    <source>
        <dbReference type="Pfam" id="PF13785"/>
    </source>
</evidence>
<gene>
    <name evidence="2" type="ORF">GCM10011360_20830</name>
</gene>
<evidence type="ECO:0000313" key="2">
    <source>
        <dbReference type="EMBL" id="GGE32807.1"/>
    </source>
</evidence>
<sequence length="203" mass="22077">MVQIACPNCGDHIDLHAGVRMLTCPSCGTTLLYDDAVVKQAGDAGVMHDAPLLFGIGDRVACAPGTFDILGHARFSYGRGWWDEFWALDTKGQSAWLSIDEGDVAVQRSIRGSGGPKAGDTMRPGDAFTHHGTNYRVTEIDRATCIALRGEFDEALSVGETYTFLNALSGNGKLLSGEFQDGPTLWFEGHWIDPFEIVVERRP</sequence>
<dbReference type="EMBL" id="BMFJ01000001">
    <property type="protein sequence ID" value="GGE32807.1"/>
    <property type="molecule type" value="Genomic_DNA"/>
</dbReference>
<organism evidence="2 3">
    <name type="scientific">Primorskyibacter flagellatus</name>
    <dbReference type="NCBI Taxonomy" id="1387277"/>
    <lineage>
        <taxon>Bacteria</taxon>
        <taxon>Pseudomonadati</taxon>
        <taxon>Pseudomonadota</taxon>
        <taxon>Alphaproteobacteria</taxon>
        <taxon>Rhodobacterales</taxon>
        <taxon>Roseobacteraceae</taxon>
        <taxon>Primorskyibacter</taxon>
    </lineage>
</organism>
<dbReference type="AlphaFoldDB" id="A0A917A783"/>
<feature type="domain" description="DUF4178" evidence="1">
    <location>
        <begin position="56"/>
        <end position="194"/>
    </location>
</feature>
<reference evidence="3" key="1">
    <citation type="journal article" date="2019" name="Int. J. Syst. Evol. Microbiol.">
        <title>The Global Catalogue of Microorganisms (GCM) 10K type strain sequencing project: providing services to taxonomists for standard genome sequencing and annotation.</title>
        <authorList>
            <consortium name="The Broad Institute Genomics Platform"/>
            <consortium name="The Broad Institute Genome Sequencing Center for Infectious Disease"/>
            <person name="Wu L."/>
            <person name="Ma J."/>
        </authorList>
    </citation>
    <scope>NUCLEOTIDE SEQUENCE [LARGE SCALE GENOMIC DNA]</scope>
    <source>
        <strain evidence="3">CGMCC 1.12664</strain>
    </source>
</reference>
<proteinExistence type="predicted"/>
<dbReference type="Pfam" id="PF13785">
    <property type="entry name" value="DUF4178"/>
    <property type="match status" value="1"/>
</dbReference>
<dbReference type="InterPro" id="IPR025235">
    <property type="entry name" value="DUF4178"/>
</dbReference>
<comment type="caution">
    <text evidence="2">The sequence shown here is derived from an EMBL/GenBank/DDBJ whole genome shotgun (WGS) entry which is preliminary data.</text>
</comment>
<dbReference type="Proteomes" id="UP000612855">
    <property type="component" value="Unassembled WGS sequence"/>
</dbReference>
<protein>
    <recommendedName>
        <fullName evidence="1">DUF4178 domain-containing protein</fullName>
    </recommendedName>
</protein>
<evidence type="ECO:0000313" key="3">
    <source>
        <dbReference type="Proteomes" id="UP000612855"/>
    </source>
</evidence>
<accession>A0A917A783</accession>
<keyword evidence="3" id="KW-1185">Reference proteome</keyword>
<name>A0A917A783_9RHOB</name>